<keyword evidence="2" id="KW-1185">Reference proteome</keyword>
<dbReference type="AlphaFoldDB" id="A0A9P6N5Q3"/>
<organism evidence="1 2">
    <name type="scientific">Cronartium quercuum f. sp. fusiforme G11</name>
    <dbReference type="NCBI Taxonomy" id="708437"/>
    <lineage>
        <taxon>Eukaryota</taxon>
        <taxon>Fungi</taxon>
        <taxon>Dikarya</taxon>
        <taxon>Basidiomycota</taxon>
        <taxon>Pucciniomycotina</taxon>
        <taxon>Pucciniomycetes</taxon>
        <taxon>Pucciniales</taxon>
        <taxon>Coleosporiaceae</taxon>
        <taxon>Cronartium</taxon>
    </lineage>
</organism>
<dbReference type="Proteomes" id="UP000886653">
    <property type="component" value="Unassembled WGS sequence"/>
</dbReference>
<comment type="caution">
    <text evidence="1">The sequence shown here is derived from an EMBL/GenBank/DDBJ whole genome shotgun (WGS) entry which is preliminary data.</text>
</comment>
<reference evidence="1" key="1">
    <citation type="submission" date="2013-11" db="EMBL/GenBank/DDBJ databases">
        <title>Genome sequence of the fusiform rust pathogen reveals effectors for host alternation and coevolution with pine.</title>
        <authorList>
            <consortium name="DOE Joint Genome Institute"/>
            <person name="Smith K."/>
            <person name="Pendleton A."/>
            <person name="Kubisiak T."/>
            <person name="Anderson C."/>
            <person name="Salamov A."/>
            <person name="Aerts A."/>
            <person name="Riley R."/>
            <person name="Clum A."/>
            <person name="Lindquist E."/>
            <person name="Ence D."/>
            <person name="Campbell M."/>
            <person name="Kronenberg Z."/>
            <person name="Feau N."/>
            <person name="Dhillon B."/>
            <person name="Hamelin R."/>
            <person name="Burleigh J."/>
            <person name="Smith J."/>
            <person name="Yandell M."/>
            <person name="Nelson C."/>
            <person name="Grigoriev I."/>
            <person name="Davis J."/>
        </authorList>
    </citation>
    <scope>NUCLEOTIDE SEQUENCE</scope>
    <source>
        <strain evidence="1">G11</strain>
    </source>
</reference>
<evidence type="ECO:0000313" key="1">
    <source>
        <dbReference type="EMBL" id="KAG0139348.1"/>
    </source>
</evidence>
<accession>A0A9P6N5Q3</accession>
<gene>
    <name evidence="1" type="ORF">CROQUDRAFT_666646</name>
</gene>
<dbReference type="EMBL" id="MU167621">
    <property type="protein sequence ID" value="KAG0139348.1"/>
    <property type="molecule type" value="Genomic_DNA"/>
</dbReference>
<name>A0A9P6N5Q3_9BASI</name>
<proteinExistence type="predicted"/>
<sequence>MSERRCSKWNECFEKCYFNRTIYFTPLLTWSPSSILGQSTRIILLFVLFQLLVEHICEKNTHRELSPLQTTHQILRHANAHHSKKRQLK</sequence>
<protein>
    <submittedName>
        <fullName evidence="1">Uncharacterized protein</fullName>
    </submittedName>
</protein>
<evidence type="ECO:0000313" key="2">
    <source>
        <dbReference type="Proteomes" id="UP000886653"/>
    </source>
</evidence>